<accession>A0ABQ4G0T4</accession>
<dbReference type="RefSeq" id="WP_204058026.1">
    <property type="nucleotide sequence ID" value="NZ_BAAAGP010000009.1"/>
</dbReference>
<name>A0ABQ4G0T4_9ACTN</name>
<proteinExistence type="predicted"/>
<keyword evidence="2" id="KW-1185">Reference proteome</keyword>
<dbReference type="EMBL" id="BOOC01000014">
    <property type="protein sequence ID" value="GIH40656.1"/>
    <property type="molecule type" value="Genomic_DNA"/>
</dbReference>
<evidence type="ECO:0000313" key="2">
    <source>
        <dbReference type="Proteomes" id="UP000603904"/>
    </source>
</evidence>
<protein>
    <submittedName>
        <fullName evidence="1">Uncharacterized protein</fullName>
    </submittedName>
</protein>
<organism evidence="1 2">
    <name type="scientific">Microbispora corallina</name>
    <dbReference type="NCBI Taxonomy" id="83302"/>
    <lineage>
        <taxon>Bacteria</taxon>
        <taxon>Bacillati</taxon>
        <taxon>Actinomycetota</taxon>
        <taxon>Actinomycetes</taxon>
        <taxon>Streptosporangiales</taxon>
        <taxon>Streptosporangiaceae</taxon>
        <taxon>Microbispora</taxon>
    </lineage>
</organism>
<gene>
    <name evidence="1" type="ORF">Mco01_36560</name>
</gene>
<comment type="caution">
    <text evidence="1">The sequence shown here is derived from an EMBL/GenBank/DDBJ whole genome shotgun (WGS) entry which is preliminary data.</text>
</comment>
<reference evidence="1 2" key="1">
    <citation type="submission" date="2021-01" db="EMBL/GenBank/DDBJ databases">
        <title>Whole genome shotgun sequence of Microbispora corallina NBRC 16416.</title>
        <authorList>
            <person name="Komaki H."/>
            <person name="Tamura T."/>
        </authorList>
    </citation>
    <scope>NUCLEOTIDE SEQUENCE [LARGE SCALE GENOMIC DNA]</scope>
    <source>
        <strain evidence="1 2">NBRC 16416</strain>
    </source>
</reference>
<sequence length="60" mass="6598">MIVDPVADPRTVTLMSDPLPDLEPFDTRQPYQEVVIAEEGEALELPEPFGIKIETGALFG</sequence>
<evidence type="ECO:0000313" key="1">
    <source>
        <dbReference type="EMBL" id="GIH40656.1"/>
    </source>
</evidence>
<dbReference type="Proteomes" id="UP000603904">
    <property type="component" value="Unassembled WGS sequence"/>
</dbReference>